<comment type="caution">
    <text evidence="3">The sequence shown here is derived from an EMBL/GenBank/DDBJ whole genome shotgun (WGS) entry which is preliminary data.</text>
</comment>
<proteinExistence type="predicted"/>
<dbReference type="AlphaFoldDB" id="A0A0G1YIN7"/>
<keyword evidence="1" id="KW-0812">Transmembrane</keyword>
<dbReference type="Proteomes" id="UP000034119">
    <property type="component" value="Unassembled WGS sequence"/>
</dbReference>
<dbReference type="PANTHER" id="PTHR34473:SF2">
    <property type="entry name" value="UPF0699 TRANSMEMBRANE PROTEIN YDBT"/>
    <property type="match status" value="1"/>
</dbReference>
<evidence type="ECO:0000313" key="3">
    <source>
        <dbReference type="EMBL" id="KKW06259.1"/>
    </source>
</evidence>
<feature type="transmembrane region" description="Helical" evidence="1">
    <location>
        <begin position="42"/>
        <end position="63"/>
    </location>
</feature>
<protein>
    <recommendedName>
        <fullName evidence="2">YdbS-like PH domain-containing protein</fullName>
    </recommendedName>
</protein>
<evidence type="ECO:0000313" key="4">
    <source>
        <dbReference type="Proteomes" id="UP000034119"/>
    </source>
</evidence>
<accession>A0A0G1YIN7</accession>
<dbReference type="Pfam" id="PF03703">
    <property type="entry name" value="bPH_2"/>
    <property type="match status" value="1"/>
</dbReference>
<organism evidence="3 4">
    <name type="scientific">candidate division CPR1 bacterium GW2011_GWC1_49_13</name>
    <dbReference type="NCBI Taxonomy" id="1618342"/>
    <lineage>
        <taxon>Bacteria</taxon>
        <taxon>candidate division CPR1</taxon>
    </lineage>
</organism>
<dbReference type="EMBL" id="LCPW01000001">
    <property type="protein sequence ID" value="KKW06259.1"/>
    <property type="molecule type" value="Genomic_DNA"/>
</dbReference>
<reference evidence="3 4" key="1">
    <citation type="journal article" date="2015" name="Nature">
        <title>rRNA introns, odd ribosomes, and small enigmatic genomes across a large radiation of phyla.</title>
        <authorList>
            <person name="Brown C.T."/>
            <person name="Hug L.A."/>
            <person name="Thomas B.C."/>
            <person name="Sharon I."/>
            <person name="Castelle C.J."/>
            <person name="Singh A."/>
            <person name="Wilkins M.J."/>
            <person name="Williams K.H."/>
            <person name="Banfield J.F."/>
        </authorList>
    </citation>
    <scope>NUCLEOTIDE SEQUENCE [LARGE SCALE GENOMIC DNA]</scope>
</reference>
<evidence type="ECO:0000256" key="1">
    <source>
        <dbReference type="SAM" id="Phobius"/>
    </source>
</evidence>
<dbReference type="PANTHER" id="PTHR34473">
    <property type="entry name" value="UPF0699 TRANSMEMBRANE PROTEIN YDBS"/>
    <property type="match status" value="1"/>
</dbReference>
<gene>
    <name evidence="3" type="ORF">UY40_C0001G0037</name>
</gene>
<evidence type="ECO:0000259" key="2">
    <source>
        <dbReference type="Pfam" id="PF03703"/>
    </source>
</evidence>
<sequence>MRKYLDPKAVWLFFREGYFPIFVIIIIICFILIFVIQDSEAIYMGFLILLSPLLAVFFAYIYARLSWKNYQYEIAPEAFKKELGIIQKKYVSIPYNRIQNVDINRGMLSRILGLSDLQIQTAGMSGVIGSEGHLPGLSQQDAEKLRDELIKKVRESGSKQGL</sequence>
<name>A0A0G1YIN7_9BACT</name>
<feature type="domain" description="YdbS-like PH" evidence="2">
    <location>
        <begin position="67"/>
        <end position="149"/>
    </location>
</feature>
<keyword evidence="1" id="KW-1133">Transmembrane helix</keyword>
<feature type="transmembrane region" description="Helical" evidence="1">
    <location>
        <begin position="12"/>
        <end position="36"/>
    </location>
</feature>
<dbReference type="STRING" id="1618342.UY40_C0001G0037"/>
<dbReference type="InterPro" id="IPR005182">
    <property type="entry name" value="YdbS-like_PH"/>
</dbReference>
<keyword evidence="1" id="KW-0472">Membrane</keyword>